<dbReference type="EMBL" id="JAEDAF010000007">
    <property type="protein sequence ID" value="MBH8580180.1"/>
    <property type="molecule type" value="Genomic_DNA"/>
</dbReference>
<accession>A0ABD4L0F7</accession>
<proteinExistence type="predicted"/>
<reference evidence="1 2" key="1">
    <citation type="submission" date="2020-12" db="EMBL/GenBank/DDBJ databases">
        <title>Draft genome sequence of Halomonas pacifica strain CARE-V15.</title>
        <authorList>
            <person name="Vignesh N."/>
            <person name="Thabitha A."/>
            <person name="Saravanan R."/>
            <person name="Manigandan V."/>
        </authorList>
    </citation>
    <scope>NUCLEOTIDE SEQUENCE [LARGE SCALE GENOMIC DNA]</scope>
    <source>
        <strain evidence="1 2">CARE-V15</strain>
    </source>
</reference>
<comment type="caution">
    <text evidence="1">The sequence shown here is derived from an EMBL/GenBank/DDBJ whole genome shotgun (WGS) entry which is preliminary data.</text>
</comment>
<dbReference type="RefSeq" id="WP_146804225.1">
    <property type="nucleotide sequence ID" value="NZ_BJUK01000055.1"/>
</dbReference>
<organism evidence="1 2">
    <name type="scientific">Bisbaumannia pacifica</name>
    <dbReference type="NCBI Taxonomy" id="77098"/>
    <lineage>
        <taxon>Bacteria</taxon>
        <taxon>Pseudomonadati</taxon>
        <taxon>Pseudomonadota</taxon>
        <taxon>Gammaproteobacteria</taxon>
        <taxon>Oceanospirillales</taxon>
        <taxon>Halomonadaceae</taxon>
        <taxon>Bisbaumannia</taxon>
    </lineage>
</organism>
<name>A0ABD4L0F7_9GAMM</name>
<dbReference type="AlphaFoldDB" id="A0ABD4L0F7"/>
<protein>
    <submittedName>
        <fullName evidence="1">Uncharacterized protein</fullName>
    </submittedName>
</protein>
<evidence type="ECO:0000313" key="2">
    <source>
        <dbReference type="Proteomes" id="UP000651738"/>
    </source>
</evidence>
<sequence length="146" mass="16085">MAILGLLCVPYVKADSIDGCYLASENIANLSSEEQEVRSSYVSVSRAASGYSVEGIIWGANLHVCHIASPIEGGDGPLRMDYVDNGLIYNHDEAEYNISCELELSFENDVLTITDYNHHCSRYVFYCGARVGLDRVELPKVEQACP</sequence>
<dbReference type="Proteomes" id="UP000651738">
    <property type="component" value="Unassembled WGS sequence"/>
</dbReference>
<gene>
    <name evidence="1" type="ORF">I7V36_08755</name>
</gene>
<evidence type="ECO:0000313" key="1">
    <source>
        <dbReference type="EMBL" id="MBH8580180.1"/>
    </source>
</evidence>